<dbReference type="EC" id="2.7.11.1" evidence="2"/>
<evidence type="ECO:0000256" key="4">
    <source>
        <dbReference type="ARBA" id="ARBA00022679"/>
    </source>
</evidence>
<dbReference type="InterPro" id="IPR011009">
    <property type="entry name" value="Kinase-like_dom_sf"/>
</dbReference>
<evidence type="ECO:0000256" key="7">
    <source>
        <dbReference type="ARBA" id="ARBA00022840"/>
    </source>
</evidence>
<dbReference type="InterPro" id="IPR031559">
    <property type="entry name" value="SMG1"/>
</dbReference>
<sequence>MSGSRNRYSRRTSYQHRPHQLQPHTRQHHSQEHRDSIKLSRINSFLSRIRDESDSGYTRKTSNVNQLVALLGEPYTPWEKTQIFEAITQGSDISPGLDAIFEDLRAPHTFKLAIAKCLAQMAIIMNTEINLYFRWVFERLRASGISSKEKEKERKIWLLTSLREIFSRNQTNSISQNIQQHIPGLLHDLEGLLDSMDSSDYFPGIIDVLDRIAEKYSVEFGERFQDIIDLLVGCHFLADMEALSGVTISDNHNNEQNNDHNEGRTQVEKIKSNSNNDEEEEKEKSIPVNLKSLLSCFQAVAAAVGQFISKEEDMNNTNNKHPFDNLRIQATKFWMFQVKHGFQKELTITTFDDWFDFFLQILAQWIPNIHPDVINILLNPNSPLMKLRWIYPLNSRLHSDVMDMIYILLNNYSSTKNLSPSSNNQEKIKTLIHQITIEIKIFWILCLLIDKMGKYDYFDTIIMGTMMSTLRQKNDLISFTFHSMISLILELLKNSNDLSLNSLSLIIEWLQDILDFCKDNQQFYSKEFNKMIQKEIGQVIDVLFDISRTTKIGNIRAQIPKIIRHYFDIFGTLCINKNMISQIMFRINDIDSKVKSEFSNLIFGLNPFLFSFRLNLSIDQLIKKFKKDLVITPHSGSFRPPHFQIVMNHLGMNDFLSIQDASDNTSYCNNEKEWKSRLFYSCGSVDIFERMNQVGEMNNQNLTYSNSDISDIATIISNSNDLLTFWTVWEVSRYCMLSRLRTPFGGPKQTFDAFEKRLVDLLEENFPISIEPEGIKYAIKNSVTNMRQLREILNIFDRLELQIYNATIGTALGSIPQSPRASIMFFRTNRKVCDDWFSRIRKNIVKGAIIVGDNAMAIRHERVNELKQGSVKNKLVWLSDFEQILVDVVSCLQKLNSSDSISGLLAWSKNIYSLIIESKEISQSEQIESEETSDLSSILLSEKYFSWMTCSRYFAESKYELAAKEGIDSLNFFLKDDNNEILKSSPQLQFLSSQIIDSYCKMNDWSSLAKWLSSYNATEFIVDPLVHMNLEYFNSIENYNENRYLEAWELIDGIPLKLNQNNFYHRGIEIISSLNFLHTIVNIITIKSDISNLPKFLTEFVNYIYSINSLENQQISFTNSFVNDLTILNTLNSSSLALKNAFNILNNHWNQQQKEMSAEVIFEYSKLLYSRGSYQEAILRENLIEKCLSLAITVEEDDYPSCAKAWFANASYHYRRGRQILDEMIHNKLIEESDKITATLRILRLLVKYGSDLESSFNIGFNNNNMDVRSWENIIPQLFSRLDHPDYFVQQQLCKLLCKIATNSPQLVVYNTLVALNSHGTSEQSKQLLKRIADSLDNSNGALIAEIRHVIEELKHLTVLWEELWFNKLNGLQLDINKRFLKIEKEFERINDNLNLSSDQRIKFMKESYDTIVKPVISSIERLYNNTILITSTPHEKWFLNKFGNRIHESLELLRSPRSIEGYKDGWDLLRNIQKELSKVLQTNRSIKLSDISPFLNSINSSQITMPGLNGLNTSVTIQSFDEIVIILPTKTKPKKLFLRGSDGKQYGYLFKGLEDLHLDERIMQLLQITNNLLLRDKDSCKRNLRSRNYAVIPLGDHSGMIQWVENAAQMFTLYKKWQLHEHFANIPSDMFFEKIAKNLKKEGWNSTTSRRNWPHIVLKSVFLELLSETPSNLLEKEIWASCTTPIEWITKSTSLSRSLAVMSVIGYIIGLGDRHLDNILIDFEYGEVIHIDYNVCFEKGKKLKVPETVPFRLTQNIVTALGVTGVEGVFRIASEIVLGVLRKNKEILITLLEAFVYDPLIDWHVDLSEDRNKQFMELEENFGLLTSRIAELRMPIENNREHLSKLLSKFEQVWKQYVNIMNLQTETREYNNRESGNRGEYGNREYNNLEFNIREYNNLEFNTREYGEFGGEYSNREFNIEKNIEIENYKSALSQRANECALWNAQHEKTIQSIQGPLLQVIFNEVFSSSPQIGLSSSIFNPYLQILSKNEFILQQCSKIEQDFMGWMNERNSTFKNCLERLQFYRALIIPVTQVLLSQDYYVKWPPILYSLLNSSLTSHDFQNHLFSQISGIIFNDSSAHGISLFINEFDELFNELKNSIYKIQILFKESNLLLQENQYSISEFLMDDFTVYKLDVITNILIACEKYSKENQQSHQSNNNTIWISSISLADSFKTSSPDSFQKLWRIIDWSVFEFFIPNVKLLYNLVINRIDTLIKTDLNVKDIGNHEDIIDKIIEKSIFSTEEIQIQKHKVKQYCFHGSKMKYSLIRQQFMQNLTQDVNRFAILENLLQELSVRYRTIDSEIAEFMTIHLISENSNEILHSFGEAVANQQIIFAQEFERIKHVVSLCNSILHLETFRTTDKTFVMDADTLHLVKRLQSAVIGRNPLQDLQLDITQQLSNLTVDDSGLPRNLENLTKDLKNKIDEIKSLVIDLIPLIESIANTEIDTEDINGGKDIKSKAKEFMREWSNLDFAIDNGLNNTISVVGGHLKYNNETSDSVWNPDSISILENTRQETVSRNAFAVGIIRQIKAKLEGKDFDSNVKMTAQEQIDKIIEQATNIDNLCVMYEGWTPWI</sequence>
<dbReference type="InterPro" id="IPR018936">
    <property type="entry name" value="PI3/4_kinase_CS"/>
</dbReference>
<dbReference type="Gene3D" id="3.30.1010.10">
    <property type="entry name" value="Phosphatidylinositol 3-kinase Catalytic Subunit, Chain A, domain 4"/>
    <property type="match status" value="1"/>
</dbReference>
<dbReference type="InterPro" id="IPR003152">
    <property type="entry name" value="FATC_dom"/>
</dbReference>
<evidence type="ECO:0000259" key="13">
    <source>
        <dbReference type="PROSITE" id="PS51190"/>
    </source>
</evidence>
<gene>
    <name evidence="14" type="ORF">DEBURN_LOCUS248</name>
</gene>
<dbReference type="GO" id="GO:0000184">
    <property type="term" value="P:nuclear-transcribed mRNA catabolic process, nonsense-mediated decay"/>
    <property type="evidence" value="ECO:0007669"/>
    <property type="project" value="UniProtKB-KW"/>
</dbReference>
<dbReference type="InterPro" id="IPR016024">
    <property type="entry name" value="ARM-type_fold"/>
</dbReference>
<accession>A0A9N8V016</accession>
<dbReference type="GO" id="GO:0004674">
    <property type="term" value="F:protein serine/threonine kinase activity"/>
    <property type="evidence" value="ECO:0007669"/>
    <property type="project" value="UniProtKB-KW"/>
</dbReference>
<dbReference type="InterPro" id="IPR036940">
    <property type="entry name" value="PI3/4_kinase_cat_sf"/>
</dbReference>
<evidence type="ECO:0000259" key="12">
    <source>
        <dbReference type="PROSITE" id="PS50290"/>
    </source>
</evidence>
<dbReference type="EMBL" id="CAJVPK010000007">
    <property type="protein sequence ID" value="CAG8432924.1"/>
    <property type="molecule type" value="Genomic_DNA"/>
</dbReference>
<feature type="region of interest" description="Disordered" evidence="11">
    <location>
        <begin position="249"/>
        <end position="284"/>
    </location>
</feature>
<dbReference type="Proteomes" id="UP000789706">
    <property type="component" value="Unassembled WGS sequence"/>
</dbReference>
<dbReference type="PROSITE" id="PS50290">
    <property type="entry name" value="PI3_4_KINASE_3"/>
    <property type="match status" value="1"/>
</dbReference>
<dbReference type="SMART" id="SM00146">
    <property type="entry name" value="PI3Kc"/>
    <property type="match status" value="1"/>
</dbReference>
<evidence type="ECO:0000256" key="9">
    <source>
        <dbReference type="ARBA" id="ARBA00047899"/>
    </source>
</evidence>
<comment type="similarity">
    <text evidence="1">Belongs to the PI3/PI4-kinase family.</text>
</comment>
<dbReference type="SMART" id="SM01345">
    <property type="entry name" value="Rapamycin_bind"/>
    <property type="match status" value="1"/>
</dbReference>
<evidence type="ECO:0000256" key="1">
    <source>
        <dbReference type="ARBA" id="ARBA00011031"/>
    </source>
</evidence>
<protein>
    <recommendedName>
        <fullName evidence="2">non-specific serine/threonine protein kinase</fullName>
        <ecNumber evidence="2">2.7.11.1</ecNumber>
    </recommendedName>
</protein>
<dbReference type="InterPro" id="IPR039414">
    <property type="entry name" value="SMG1_PIKKc"/>
</dbReference>
<keyword evidence="5" id="KW-0547">Nucleotide-binding</keyword>
<keyword evidence="15" id="KW-1185">Reference proteome</keyword>
<comment type="catalytic activity">
    <reaction evidence="9">
        <text>L-threonyl-[protein] + ATP = O-phospho-L-threonyl-[protein] + ADP + H(+)</text>
        <dbReference type="Rhea" id="RHEA:46608"/>
        <dbReference type="Rhea" id="RHEA-COMP:11060"/>
        <dbReference type="Rhea" id="RHEA-COMP:11605"/>
        <dbReference type="ChEBI" id="CHEBI:15378"/>
        <dbReference type="ChEBI" id="CHEBI:30013"/>
        <dbReference type="ChEBI" id="CHEBI:30616"/>
        <dbReference type="ChEBI" id="CHEBI:61977"/>
        <dbReference type="ChEBI" id="CHEBI:456216"/>
        <dbReference type="EC" id="2.7.11.1"/>
    </reaction>
</comment>
<evidence type="ECO:0000313" key="14">
    <source>
        <dbReference type="EMBL" id="CAG8432924.1"/>
    </source>
</evidence>
<feature type="region of interest" description="Disordered" evidence="11">
    <location>
        <begin position="1"/>
        <end position="35"/>
    </location>
</feature>
<dbReference type="GO" id="GO:0035556">
    <property type="term" value="P:intracellular signal transduction"/>
    <property type="evidence" value="ECO:0007669"/>
    <property type="project" value="UniProtKB-ARBA"/>
</dbReference>
<comment type="catalytic activity">
    <reaction evidence="10">
        <text>L-seryl-[protein] + ATP = O-phospho-L-seryl-[protein] + ADP + H(+)</text>
        <dbReference type="Rhea" id="RHEA:17989"/>
        <dbReference type="Rhea" id="RHEA-COMP:9863"/>
        <dbReference type="Rhea" id="RHEA-COMP:11604"/>
        <dbReference type="ChEBI" id="CHEBI:15378"/>
        <dbReference type="ChEBI" id="CHEBI:29999"/>
        <dbReference type="ChEBI" id="CHEBI:30616"/>
        <dbReference type="ChEBI" id="CHEBI:83421"/>
        <dbReference type="ChEBI" id="CHEBI:456216"/>
        <dbReference type="EC" id="2.7.11.1"/>
    </reaction>
</comment>
<dbReference type="Pfam" id="PF00454">
    <property type="entry name" value="PI3_PI4_kinase"/>
    <property type="match status" value="1"/>
</dbReference>
<evidence type="ECO:0000256" key="8">
    <source>
        <dbReference type="ARBA" id="ARBA00023161"/>
    </source>
</evidence>
<evidence type="ECO:0000256" key="11">
    <source>
        <dbReference type="SAM" id="MobiDB-lite"/>
    </source>
</evidence>
<dbReference type="Pfam" id="PF02260">
    <property type="entry name" value="FATC"/>
    <property type="match status" value="1"/>
</dbReference>
<evidence type="ECO:0000256" key="10">
    <source>
        <dbReference type="ARBA" id="ARBA00048679"/>
    </source>
</evidence>
<feature type="compositionally biased region" description="Basic residues" evidence="11">
    <location>
        <begin position="7"/>
        <end position="19"/>
    </location>
</feature>
<reference evidence="14" key="1">
    <citation type="submission" date="2021-06" db="EMBL/GenBank/DDBJ databases">
        <authorList>
            <person name="Kallberg Y."/>
            <person name="Tangrot J."/>
            <person name="Rosling A."/>
        </authorList>
    </citation>
    <scope>NUCLEOTIDE SEQUENCE</scope>
    <source>
        <strain evidence="14">AZ414A</strain>
    </source>
</reference>
<dbReference type="PROSITE" id="PS00916">
    <property type="entry name" value="PI3_4_KINASE_2"/>
    <property type="match status" value="1"/>
</dbReference>
<dbReference type="Pfam" id="PF15785">
    <property type="entry name" value="SMG1"/>
    <property type="match status" value="1"/>
</dbReference>
<keyword evidence="3" id="KW-0723">Serine/threonine-protein kinase</keyword>
<proteinExistence type="inferred from homology"/>
<keyword evidence="7" id="KW-0067">ATP-binding</keyword>
<evidence type="ECO:0000256" key="3">
    <source>
        <dbReference type="ARBA" id="ARBA00022527"/>
    </source>
</evidence>
<keyword evidence="6" id="KW-0418">Kinase</keyword>
<dbReference type="Gene3D" id="1.10.1070.11">
    <property type="entry name" value="Phosphatidylinositol 3-/4-kinase, catalytic domain"/>
    <property type="match status" value="1"/>
</dbReference>
<feature type="domain" description="PI3K/PI4K catalytic" evidence="12">
    <location>
        <begin position="1521"/>
        <end position="1849"/>
    </location>
</feature>
<organism evidence="14 15">
    <name type="scientific">Diversispora eburnea</name>
    <dbReference type="NCBI Taxonomy" id="1213867"/>
    <lineage>
        <taxon>Eukaryota</taxon>
        <taxon>Fungi</taxon>
        <taxon>Fungi incertae sedis</taxon>
        <taxon>Mucoromycota</taxon>
        <taxon>Glomeromycotina</taxon>
        <taxon>Glomeromycetes</taxon>
        <taxon>Diversisporales</taxon>
        <taxon>Diversisporaceae</taxon>
        <taxon>Diversispora</taxon>
    </lineage>
</organism>
<name>A0A9N8V016_9GLOM</name>
<evidence type="ECO:0000256" key="2">
    <source>
        <dbReference type="ARBA" id="ARBA00012513"/>
    </source>
</evidence>
<evidence type="ECO:0000256" key="5">
    <source>
        <dbReference type="ARBA" id="ARBA00022741"/>
    </source>
</evidence>
<dbReference type="OrthoDB" id="381190at2759"/>
<dbReference type="GO" id="GO:0005524">
    <property type="term" value="F:ATP binding"/>
    <property type="evidence" value="ECO:0007669"/>
    <property type="project" value="UniProtKB-KW"/>
</dbReference>
<dbReference type="InterPro" id="IPR000403">
    <property type="entry name" value="PI3/4_kinase_cat_dom"/>
</dbReference>
<dbReference type="PROSITE" id="PS51190">
    <property type="entry name" value="FATC"/>
    <property type="match status" value="1"/>
</dbReference>
<dbReference type="GO" id="GO:0005634">
    <property type="term" value="C:nucleus"/>
    <property type="evidence" value="ECO:0007669"/>
    <property type="project" value="TreeGrafter"/>
</dbReference>
<comment type="caution">
    <text evidence="14">The sequence shown here is derived from an EMBL/GenBank/DDBJ whole genome shotgun (WGS) entry which is preliminary data.</text>
</comment>
<dbReference type="InterPro" id="IPR050517">
    <property type="entry name" value="DDR_Repair_Kinase"/>
</dbReference>
<dbReference type="CDD" id="cd05170">
    <property type="entry name" value="PIKKc_SMG1"/>
    <property type="match status" value="1"/>
</dbReference>
<keyword evidence="8" id="KW-0866">Nonsense-mediated mRNA decay</keyword>
<dbReference type="SMART" id="SM01343">
    <property type="entry name" value="FATC"/>
    <property type="match status" value="1"/>
</dbReference>
<keyword evidence="4" id="KW-0808">Transferase</keyword>
<dbReference type="PANTHER" id="PTHR11139">
    <property type="entry name" value="ATAXIA TELANGIECTASIA MUTATED ATM -RELATED"/>
    <property type="match status" value="1"/>
</dbReference>
<feature type="domain" description="FATC" evidence="13">
    <location>
        <begin position="2544"/>
        <end position="2576"/>
    </location>
</feature>
<feature type="compositionally biased region" description="Basic and acidic residues" evidence="11">
    <location>
        <begin position="257"/>
        <end position="271"/>
    </location>
</feature>
<dbReference type="SUPFAM" id="SSF56112">
    <property type="entry name" value="Protein kinase-like (PK-like)"/>
    <property type="match status" value="1"/>
</dbReference>
<dbReference type="PANTHER" id="PTHR11139:SF71">
    <property type="entry name" value="SERINE_THREONINE-PROTEIN KINASE SMG1"/>
    <property type="match status" value="1"/>
</dbReference>
<dbReference type="SUPFAM" id="SSF48371">
    <property type="entry name" value="ARM repeat"/>
    <property type="match status" value="1"/>
</dbReference>
<evidence type="ECO:0000256" key="6">
    <source>
        <dbReference type="ARBA" id="ARBA00022777"/>
    </source>
</evidence>
<evidence type="ECO:0000313" key="15">
    <source>
        <dbReference type="Proteomes" id="UP000789706"/>
    </source>
</evidence>